<dbReference type="SUPFAM" id="SSF50129">
    <property type="entry name" value="GroES-like"/>
    <property type="match status" value="1"/>
</dbReference>
<dbReference type="Pfam" id="PF08240">
    <property type="entry name" value="ADH_N"/>
    <property type="match status" value="1"/>
</dbReference>
<dbReference type="InterPro" id="IPR036291">
    <property type="entry name" value="NAD(P)-bd_dom_sf"/>
</dbReference>
<dbReference type="PANTHER" id="PTHR11695">
    <property type="entry name" value="ALCOHOL DEHYDROGENASE RELATED"/>
    <property type="match status" value="1"/>
</dbReference>
<dbReference type="SMART" id="SM00829">
    <property type="entry name" value="PKS_ER"/>
    <property type="match status" value="1"/>
</dbReference>
<protein>
    <submittedName>
        <fullName evidence="2">NAD(P)-dependent alcohol dehydrogenase</fullName>
    </submittedName>
</protein>
<dbReference type="Proteomes" id="UP001596138">
    <property type="component" value="Unassembled WGS sequence"/>
</dbReference>
<dbReference type="Gene3D" id="3.40.50.720">
    <property type="entry name" value="NAD(P)-binding Rossmann-like Domain"/>
    <property type="match status" value="1"/>
</dbReference>
<gene>
    <name evidence="2" type="ORF">ACFQGU_14005</name>
</gene>
<dbReference type="EMBL" id="JBHSTI010000008">
    <property type="protein sequence ID" value="MFC6238996.1"/>
    <property type="molecule type" value="Genomic_DNA"/>
</dbReference>
<dbReference type="InterPro" id="IPR050700">
    <property type="entry name" value="YIM1/Zinc_Alcohol_DH_Fams"/>
</dbReference>
<evidence type="ECO:0000313" key="3">
    <source>
        <dbReference type="Proteomes" id="UP001596138"/>
    </source>
</evidence>
<dbReference type="Gene3D" id="3.90.180.10">
    <property type="entry name" value="Medium-chain alcohol dehydrogenases, catalytic domain"/>
    <property type="match status" value="1"/>
</dbReference>
<comment type="caution">
    <text evidence="2">The sequence shown here is derived from an EMBL/GenBank/DDBJ whole genome shotgun (WGS) entry which is preliminary data.</text>
</comment>
<evidence type="ECO:0000259" key="1">
    <source>
        <dbReference type="SMART" id="SM00829"/>
    </source>
</evidence>
<reference evidence="3" key="1">
    <citation type="journal article" date="2019" name="Int. J. Syst. Evol. Microbiol.">
        <title>The Global Catalogue of Microorganisms (GCM) 10K type strain sequencing project: providing services to taxonomists for standard genome sequencing and annotation.</title>
        <authorList>
            <consortium name="The Broad Institute Genomics Platform"/>
            <consortium name="The Broad Institute Genome Sequencing Center for Infectious Disease"/>
            <person name="Wu L."/>
            <person name="Ma J."/>
        </authorList>
    </citation>
    <scope>NUCLEOTIDE SEQUENCE [LARGE SCALE GENOMIC DNA]</scope>
    <source>
        <strain evidence="3">CGMCC 4.7317</strain>
    </source>
</reference>
<dbReference type="InterPro" id="IPR013154">
    <property type="entry name" value="ADH-like_N"/>
</dbReference>
<dbReference type="CDD" id="cd08267">
    <property type="entry name" value="MDR1"/>
    <property type="match status" value="1"/>
</dbReference>
<keyword evidence="3" id="KW-1185">Reference proteome</keyword>
<proteinExistence type="predicted"/>
<feature type="domain" description="Enoyl reductase (ER)" evidence="1">
    <location>
        <begin position="10"/>
        <end position="326"/>
    </location>
</feature>
<dbReference type="PANTHER" id="PTHR11695:SF648">
    <property type="entry name" value="ZINC-BINDING OXIDOREDUCTASE"/>
    <property type="match status" value="1"/>
</dbReference>
<dbReference type="RefSeq" id="WP_386767681.1">
    <property type="nucleotide sequence ID" value="NZ_JBHSTI010000008.1"/>
</dbReference>
<sequence>MKALTQSAYGSPDTFVVRELPAPSAAADEVVVRVEAVGLNAADWHLFRGKPYAARAAFGLRRPKNPVMGSDVSGVVVQVGSDVTTFAVGDEVMVEAQRGGLAELVAVKATHVARKPASFTFLEAATLPLAGGTALQALRDHGKVRAGESVLVIGASGGVGTWAVQIAVALGAEVTGVCSTRNVDLVRSLGAAHVVDYTATDVLAAGTTYDVVIDMIGDVPLRECRRLLSPGGRYVMVGGGEGGRILGPVFGPMGRTFGTFVLGRGGEKRSLNAAIAKRDGADVEVLREMADAGSLKPSIEKVYAFDDAREALAQIETGRVAGKLAIAVGSYAAEQHATAGDEASTT</sequence>
<name>A0ABW1T3B4_9ACTN</name>
<dbReference type="InterPro" id="IPR020843">
    <property type="entry name" value="ER"/>
</dbReference>
<dbReference type="Pfam" id="PF13602">
    <property type="entry name" value="ADH_zinc_N_2"/>
    <property type="match status" value="1"/>
</dbReference>
<dbReference type="InterPro" id="IPR011032">
    <property type="entry name" value="GroES-like_sf"/>
</dbReference>
<dbReference type="SUPFAM" id="SSF51735">
    <property type="entry name" value="NAD(P)-binding Rossmann-fold domains"/>
    <property type="match status" value="1"/>
</dbReference>
<organism evidence="2 3">
    <name type="scientific">Longivirga aurantiaca</name>
    <dbReference type="NCBI Taxonomy" id="1837743"/>
    <lineage>
        <taxon>Bacteria</taxon>
        <taxon>Bacillati</taxon>
        <taxon>Actinomycetota</taxon>
        <taxon>Actinomycetes</taxon>
        <taxon>Sporichthyales</taxon>
        <taxon>Sporichthyaceae</taxon>
        <taxon>Longivirga</taxon>
    </lineage>
</organism>
<accession>A0ABW1T3B4</accession>
<evidence type="ECO:0000313" key="2">
    <source>
        <dbReference type="EMBL" id="MFC6238996.1"/>
    </source>
</evidence>